<dbReference type="EMBL" id="JAGHKO010000024">
    <property type="protein sequence ID" value="MBO9205415.1"/>
    <property type="molecule type" value="Genomic_DNA"/>
</dbReference>
<dbReference type="RefSeq" id="WP_209144959.1">
    <property type="nucleotide sequence ID" value="NZ_JAGHKO010000024.1"/>
</dbReference>
<feature type="chain" id="PRO_5047172405" description="Lipoprotein" evidence="1">
    <location>
        <begin position="23"/>
        <end position="199"/>
    </location>
</feature>
<evidence type="ECO:0000313" key="3">
    <source>
        <dbReference type="Proteomes" id="UP000677244"/>
    </source>
</evidence>
<comment type="caution">
    <text evidence="2">The sequence shown here is derived from an EMBL/GenBank/DDBJ whole genome shotgun (WGS) entry which is preliminary data.</text>
</comment>
<evidence type="ECO:0000313" key="2">
    <source>
        <dbReference type="EMBL" id="MBO9205415.1"/>
    </source>
</evidence>
<sequence>MHLKYKSCFWMLLGLLAIQCNTNTPTKTKTSFNSKDTTTIQVSQEIEVPKSDTIKFLNVQDLKVSELITRKLVDTSVTSELGERCYLENTIGLNDSIYYTVFSVVDKEGVCSYEFVASLSTKRTNAIATRLLHPDCDVDYSWDEYDLYEHAIVAKNKIEIIKRTVFQKKNRTEQEDTNHEEIKKSYLTISPTGKIRNTQ</sequence>
<reference evidence="2 3" key="1">
    <citation type="submission" date="2021-03" db="EMBL/GenBank/DDBJ databases">
        <title>Assistant Professor.</title>
        <authorList>
            <person name="Huq M.A."/>
        </authorList>
    </citation>
    <scope>NUCLEOTIDE SEQUENCE [LARGE SCALE GENOMIC DNA]</scope>
    <source>
        <strain evidence="2 3">MAH-29</strain>
    </source>
</reference>
<dbReference type="Proteomes" id="UP000677244">
    <property type="component" value="Unassembled WGS sequence"/>
</dbReference>
<name>A0ABS3Z5G9_9BACT</name>
<evidence type="ECO:0008006" key="4">
    <source>
        <dbReference type="Google" id="ProtNLM"/>
    </source>
</evidence>
<feature type="signal peptide" evidence="1">
    <location>
        <begin position="1"/>
        <end position="22"/>
    </location>
</feature>
<protein>
    <recommendedName>
        <fullName evidence="4">Lipoprotein</fullName>
    </recommendedName>
</protein>
<keyword evidence="1" id="KW-0732">Signal</keyword>
<gene>
    <name evidence="2" type="ORF">J7I42_34315</name>
</gene>
<accession>A0ABS3Z5G9</accession>
<keyword evidence="3" id="KW-1185">Reference proteome</keyword>
<evidence type="ECO:0000256" key="1">
    <source>
        <dbReference type="SAM" id="SignalP"/>
    </source>
</evidence>
<proteinExistence type="predicted"/>
<organism evidence="2 3">
    <name type="scientific">Niastella soli</name>
    <dbReference type="NCBI Taxonomy" id="2821487"/>
    <lineage>
        <taxon>Bacteria</taxon>
        <taxon>Pseudomonadati</taxon>
        <taxon>Bacteroidota</taxon>
        <taxon>Chitinophagia</taxon>
        <taxon>Chitinophagales</taxon>
        <taxon>Chitinophagaceae</taxon>
        <taxon>Niastella</taxon>
    </lineage>
</organism>